<reference evidence="2 3" key="1">
    <citation type="journal article" date="2014" name="PLoS ONE">
        <title>How to Kill the Honey Bee Larva: Genomic Potential and Virulence Mechanisms of Paenibacillus larvae.</title>
        <authorList>
            <person name="Djukic M."/>
            <person name="Brzuszkiewicz E."/>
            <person name="Funfhaus A."/>
            <person name="Voss J."/>
            <person name="Gollnow K."/>
            <person name="Poppinga L."/>
            <person name="Liesegang H."/>
            <person name="Garcia-Gonzalez E."/>
            <person name="Genersch E."/>
            <person name="Daniel R."/>
        </authorList>
    </citation>
    <scope>NUCLEOTIDE SEQUENCE [LARGE SCALE GENOMIC DNA]</scope>
    <source>
        <strain evidence="2 3">DSM 25430</strain>
    </source>
</reference>
<name>V9W3K2_9BACL</name>
<dbReference type="eggNOG" id="ENOG50301EI">
    <property type="taxonomic scope" value="Bacteria"/>
</dbReference>
<proteinExistence type="predicted"/>
<protein>
    <recommendedName>
        <fullName evidence="1">DUF4325 domain-containing protein</fullName>
    </recommendedName>
</protein>
<dbReference type="RefSeq" id="WP_024093297.1">
    <property type="nucleotide sequence ID" value="NC_023134.1"/>
</dbReference>
<evidence type="ECO:0000259" key="1">
    <source>
        <dbReference type="Pfam" id="PF14213"/>
    </source>
</evidence>
<feature type="domain" description="DUF4325" evidence="1">
    <location>
        <begin position="17"/>
        <end position="79"/>
    </location>
</feature>
<dbReference type="Pfam" id="PF14213">
    <property type="entry name" value="DUF4325"/>
    <property type="match status" value="1"/>
</dbReference>
<organism evidence="2 3">
    <name type="scientific">Paenibacillus larvae subsp. larvae DSM 25430</name>
    <dbReference type="NCBI Taxonomy" id="697284"/>
    <lineage>
        <taxon>Bacteria</taxon>
        <taxon>Bacillati</taxon>
        <taxon>Bacillota</taxon>
        <taxon>Bacilli</taxon>
        <taxon>Bacillales</taxon>
        <taxon>Paenibacillaceae</taxon>
        <taxon>Paenibacillus</taxon>
    </lineage>
</organism>
<dbReference type="EMBL" id="CP003355">
    <property type="protein sequence ID" value="AHD04524.1"/>
    <property type="molecule type" value="Genomic_DNA"/>
</dbReference>
<dbReference type="AlphaFoldDB" id="V9W3K2"/>
<dbReference type="InterPro" id="IPR025474">
    <property type="entry name" value="DUF4325"/>
</dbReference>
<evidence type="ECO:0000313" key="2">
    <source>
        <dbReference type="EMBL" id="AHD04524.1"/>
    </source>
</evidence>
<dbReference type="KEGG" id="plv:ERIC2_c06850"/>
<sequence>MVIQITDHVNHCVTNADGDIIRNLILGELLNENIVTVSFKNVLGVSSSFMNSAFIALLDDVSFEVIKKHLKIVHSTKTINDMMKKGVESV</sequence>
<gene>
    <name evidence="2" type="ORF">ERIC2_c06850</name>
</gene>
<evidence type="ECO:0000313" key="3">
    <source>
        <dbReference type="Proteomes" id="UP000029431"/>
    </source>
</evidence>
<dbReference type="HOGENOM" id="CLU_181599_0_0_9"/>
<accession>V9W3K2</accession>
<keyword evidence="3" id="KW-1185">Reference proteome</keyword>
<dbReference type="Proteomes" id="UP000029431">
    <property type="component" value="Chromosome"/>
</dbReference>